<proteinExistence type="predicted"/>
<dbReference type="AlphaFoldDB" id="A0A0C3JI20"/>
<organism evidence="2 3">
    <name type="scientific">Pisolithus tinctorius Marx 270</name>
    <dbReference type="NCBI Taxonomy" id="870435"/>
    <lineage>
        <taxon>Eukaryota</taxon>
        <taxon>Fungi</taxon>
        <taxon>Dikarya</taxon>
        <taxon>Basidiomycota</taxon>
        <taxon>Agaricomycotina</taxon>
        <taxon>Agaricomycetes</taxon>
        <taxon>Agaricomycetidae</taxon>
        <taxon>Boletales</taxon>
        <taxon>Sclerodermatineae</taxon>
        <taxon>Pisolithaceae</taxon>
        <taxon>Pisolithus</taxon>
    </lineage>
</organism>
<dbReference type="Pfam" id="PF18803">
    <property type="entry name" value="CxC2"/>
    <property type="match status" value="1"/>
</dbReference>
<dbReference type="STRING" id="870435.A0A0C3JI20"/>
<dbReference type="EMBL" id="KN832032">
    <property type="protein sequence ID" value="KIN97241.1"/>
    <property type="molecule type" value="Genomic_DNA"/>
</dbReference>
<feature type="non-terminal residue" evidence="2">
    <location>
        <position position="384"/>
    </location>
</feature>
<reference evidence="2 3" key="1">
    <citation type="submission" date="2014-04" db="EMBL/GenBank/DDBJ databases">
        <authorList>
            <consortium name="DOE Joint Genome Institute"/>
            <person name="Kuo A."/>
            <person name="Kohler A."/>
            <person name="Costa M.D."/>
            <person name="Nagy L.G."/>
            <person name="Floudas D."/>
            <person name="Copeland A."/>
            <person name="Barry K.W."/>
            <person name="Cichocki N."/>
            <person name="Veneault-Fourrey C."/>
            <person name="LaButti K."/>
            <person name="Lindquist E.A."/>
            <person name="Lipzen A."/>
            <person name="Lundell T."/>
            <person name="Morin E."/>
            <person name="Murat C."/>
            <person name="Sun H."/>
            <person name="Tunlid A."/>
            <person name="Henrissat B."/>
            <person name="Grigoriev I.V."/>
            <person name="Hibbett D.S."/>
            <person name="Martin F."/>
            <person name="Nordberg H.P."/>
            <person name="Cantor M.N."/>
            <person name="Hua S.X."/>
        </authorList>
    </citation>
    <scope>NUCLEOTIDE SEQUENCE [LARGE SCALE GENOMIC DNA]</scope>
    <source>
        <strain evidence="2 3">Marx 270</strain>
    </source>
</reference>
<dbReference type="Pfam" id="PF18758">
    <property type="entry name" value="KDZ"/>
    <property type="match status" value="1"/>
</dbReference>
<evidence type="ECO:0000313" key="2">
    <source>
        <dbReference type="EMBL" id="KIN97241.1"/>
    </source>
</evidence>
<dbReference type="Proteomes" id="UP000054217">
    <property type="component" value="Unassembled WGS sequence"/>
</dbReference>
<evidence type="ECO:0000313" key="3">
    <source>
        <dbReference type="Proteomes" id="UP000054217"/>
    </source>
</evidence>
<dbReference type="OrthoDB" id="3214502at2759"/>
<evidence type="ECO:0000259" key="1">
    <source>
        <dbReference type="Pfam" id="PF18803"/>
    </source>
</evidence>
<dbReference type="InterPro" id="IPR040521">
    <property type="entry name" value="KDZ"/>
</dbReference>
<accession>A0A0C3JI20</accession>
<protein>
    <recommendedName>
        <fullName evidence="1">CxC2-like cysteine cluster KDZ transposase-associated domain-containing protein</fullName>
    </recommendedName>
</protein>
<gene>
    <name evidence="2" type="ORF">M404DRAFT_160982</name>
</gene>
<dbReference type="InterPro" id="IPR041457">
    <property type="entry name" value="CxC2_KDZ-assoc"/>
</dbReference>
<reference evidence="3" key="2">
    <citation type="submission" date="2015-01" db="EMBL/GenBank/DDBJ databases">
        <title>Evolutionary Origins and Diversification of the Mycorrhizal Mutualists.</title>
        <authorList>
            <consortium name="DOE Joint Genome Institute"/>
            <consortium name="Mycorrhizal Genomics Consortium"/>
            <person name="Kohler A."/>
            <person name="Kuo A."/>
            <person name="Nagy L.G."/>
            <person name="Floudas D."/>
            <person name="Copeland A."/>
            <person name="Barry K.W."/>
            <person name="Cichocki N."/>
            <person name="Veneault-Fourrey C."/>
            <person name="LaButti K."/>
            <person name="Lindquist E.A."/>
            <person name="Lipzen A."/>
            <person name="Lundell T."/>
            <person name="Morin E."/>
            <person name="Murat C."/>
            <person name="Riley R."/>
            <person name="Ohm R."/>
            <person name="Sun H."/>
            <person name="Tunlid A."/>
            <person name="Henrissat B."/>
            <person name="Grigoriev I.V."/>
            <person name="Hibbett D.S."/>
            <person name="Martin F."/>
        </authorList>
    </citation>
    <scope>NUCLEOTIDE SEQUENCE [LARGE SCALE GENOMIC DNA]</scope>
    <source>
        <strain evidence="3">Marx 270</strain>
    </source>
</reference>
<sequence length="384" mass="43861">MVLQNSYLEEWLPYKSRYLSVLLDMEALPDVMACFMCKAEGAPYRCMDCAHRPLSCKTCCIEQHKLRPFHQVQKWNGRFFEDFTLWLVGLVLHLGHAGAPCPTGEGSWEDASSHVDDENYLTVVDTGSMHFCNVQYCNCPGSEDSHLQLTMAGLFLAMTKAPRMAFTFQVLDDFIRDNVECGTSTMNYYSKLQRVTSSMFPHLVPVSSKNRYRELLRVSRMWRLLKLLKWQGFHQQLPDPWAGELVLFCPACPQPGINVPDQDIDLSDWRFARTFVMDGNFKAEHMLLKNAAEEVWLMDGNGFMVTLAPYKEYLTGTVNRIEKSDCNNHQAVNQENAQRNKLESTGIGGCACARHGCFVPHAMVDFQKGEHRQVNMDYALVHAM</sequence>
<dbReference type="HOGENOM" id="CLU_003703_1_1_1"/>
<keyword evidence="3" id="KW-1185">Reference proteome</keyword>
<name>A0A0C3JI20_PISTI</name>
<dbReference type="InParanoid" id="A0A0C3JI20"/>
<feature type="domain" description="CxC2-like cysteine cluster KDZ transposase-associated" evidence="1">
    <location>
        <begin position="88"/>
        <end position="198"/>
    </location>
</feature>